<dbReference type="EMBL" id="OZ075121">
    <property type="protein sequence ID" value="CAL4898080.1"/>
    <property type="molecule type" value="Genomic_DNA"/>
</dbReference>
<evidence type="ECO:0000256" key="1">
    <source>
        <dbReference type="PROSITE-ProRule" id="PRU00023"/>
    </source>
</evidence>
<name>A0ABC8WB17_9POAL</name>
<proteinExistence type="predicted"/>
<evidence type="ECO:0000313" key="3">
    <source>
        <dbReference type="EMBL" id="CAL4905381.1"/>
    </source>
</evidence>
<dbReference type="InterPro" id="IPR011990">
    <property type="entry name" value="TPR-like_helical_dom_sf"/>
</dbReference>
<feature type="repeat" description="ANK" evidence="1">
    <location>
        <begin position="48"/>
        <end position="80"/>
    </location>
</feature>
<dbReference type="PROSITE" id="PS50088">
    <property type="entry name" value="ANK_REPEAT"/>
    <property type="match status" value="1"/>
</dbReference>
<dbReference type="Proteomes" id="UP001497457">
    <property type="component" value="Chromosome 11b"/>
</dbReference>
<dbReference type="AlphaFoldDB" id="A0ABC8WB17"/>
<dbReference type="SMART" id="SM00248">
    <property type="entry name" value="ANK"/>
    <property type="match status" value="2"/>
</dbReference>
<dbReference type="Gene3D" id="1.25.40.20">
    <property type="entry name" value="Ankyrin repeat-containing domain"/>
    <property type="match status" value="1"/>
</dbReference>
<dbReference type="Proteomes" id="UP001497457">
    <property type="component" value="Chromosome 12b"/>
</dbReference>
<sequence length="269" mass="30572">MVKLLLAHGANLNRLSHDRRTPLVASIFGSSLECLRTFIEEGADITGSPVTPLSVAARKGLPDCIECLLNYNADPNEPNEYGKLPLEIAASKRWKECFDILVRVTNPLQEYANLGDDEIVQQEMTDGELPLEIAASKRWRECFEILFPVTNPLPKYANLGDDEIVQQEMTVCFVEEYLAIGEGDSAFWEKEYTRALGCYNLALKLGHEDPSLYAKRSLCHLYNREPLRYLDDALSYMNAKDPYAKPCSEEDAKKSVLDYCREWRASYRT</sequence>
<evidence type="ECO:0000313" key="2">
    <source>
        <dbReference type="EMBL" id="CAL4898080.1"/>
    </source>
</evidence>
<evidence type="ECO:0008006" key="5">
    <source>
        <dbReference type="Google" id="ProtNLM"/>
    </source>
</evidence>
<dbReference type="InterPro" id="IPR051616">
    <property type="entry name" value="Cul2-RING_E3_ligase_SR"/>
</dbReference>
<dbReference type="Gene3D" id="1.25.40.10">
    <property type="entry name" value="Tetratricopeptide repeat domain"/>
    <property type="match status" value="1"/>
</dbReference>
<keyword evidence="4" id="KW-1185">Reference proteome</keyword>
<dbReference type="EMBL" id="OZ075122">
    <property type="protein sequence ID" value="CAL4905381.1"/>
    <property type="molecule type" value="Genomic_DNA"/>
</dbReference>
<dbReference type="PANTHER" id="PTHR46224:SF27">
    <property type="match status" value="1"/>
</dbReference>
<reference evidence="3 4" key="1">
    <citation type="submission" date="2024-10" db="EMBL/GenBank/DDBJ databases">
        <authorList>
            <person name="Ryan C."/>
        </authorList>
    </citation>
    <scope>NUCLEOTIDE SEQUENCE [LARGE SCALE GENOMIC DNA]</scope>
</reference>
<dbReference type="SUPFAM" id="SSF48403">
    <property type="entry name" value="Ankyrin repeat"/>
    <property type="match status" value="1"/>
</dbReference>
<keyword evidence="1" id="KW-0040">ANK repeat</keyword>
<organism evidence="3 4">
    <name type="scientific">Urochloa decumbens</name>
    <dbReference type="NCBI Taxonomy" id="240449"/>
    <lineage>
        <taxon>Eukaryota</taxon>
        <taxon>Viridiplantae</taxon>
        <taxon>Streptophyta</taxon>
        <taxon>Embryophyta</taxon>
        <taxon>Tracheophyta</taxon>
        <taxon>Spermatophyta</taxon>
        <taxon>Magnoliopsida</taxon>
        <taxon>Liliopsida</taxon>
        <taxon>Poales</taxon>
        <taxon>Poaceae</taxon>
        <taxon>PACMAD clade</taxon>
        <taxon>Panicoideae</taxon>
        <taxon>Panicodae</taxon>
        <taxon>Paniceae</taxon>
        <taxon>Melinidinae</taxon>
        <taxon>Urochloa</taxon>
    </lineage>
</organism>
<protein>
    <recommendedName>
        <fullName evidence="5">Ankyrin repeat protein</fullName>
    </recommendedName>
</protein>
<accession>A0ABC8WB17</accession>
<evidence type="ECO:0000313" key="4">
    <source>
        <dbReference type="Proteomes" id="UP001497457"/>
    </source>
</evidence>
<dbReference type="InterPro" id="IPR002110">
    <property type="entry name" value="Ankyrin_rpt"/>
</dbReference>
<dbReference type="Pfam" id="PF13857">
    <property type="entry name" value="Ank_5"/>
    <property type="match status" value="1"/>
</dbReference>
<dbReference type="SUPFAM" id="SSF48452">
    <property type="entry name" value="TPR-like"/>
    <property type="match status" value="1"/>
</dbReference>
<dbReference type="InterPro" id="IPR036770">
    <property type="entry name" value="Ankyrin_rpt-contain_sf"/>
</dbReference>
<dbReference type="PANTHER" id="PTHR46224">
    <property type="entry name" value="ANKYRIN REPEAT FAMILY PROTEIN"/>
    <property type="match status" value="1"/>
</dbReference>
<gene>
    <name evidence="3" type="ORF">URODEC1_LOCUS11629</name>
    <name evidence="2" type="ORF">URODEC1_LOCUS7570</name>
</gene>